<dbReference type="Gene3D" id="3.40.50.300">
    <property type="entry name" value="P-loop containing nucleotide triphosphate hydrolases"/>
    <property type="match status" value="1"/>
</dbReference>
<proteinExistence type="predicted"/>
<dbReference type="InterPro" id="IPR002789">
    <property type="entry name" value="HerA_central"/>
</dbReference>
<gene>
    <name evidence="3" type="ORF">C4544_03210</name>
</gene>
<keyword evidence="1" id="KW-0472">Membrane</keyword>
<protein>
    <submittedName>
        <fullName evidence="3">DUF87 domain-containing protein</fullName>
    </submittedName>
</protein>
<dbReference type="PANTHER" id="PTHR42957">
    <property type="entry name" value="HELICASE MJ1565-RELATED"/>
    <property type="match status" value="1"/>
</dbReference>
<reference evidence="3 4" key="1">
    <citation type="journal article" date="2017" name="ISME J.">
        <title>Energy and carbon metabolisms in a deep terrestrial subsurface fluid microbial community.</title>
        <authorList>
            <person name="Momper L."/>
            <person name="Jungbluth S.P."/>
            <person name="Lee M.D."/>
            <person name="Amend J.P."/>
        </authorList>
    </citation>
    <scope>NUCLEOTIDE SEQUENCE [LARGE SCALE GENOMIC DNA]</scope>
    <source>
        <strain evidence="3">SURF_29</strain>
    </source>
</reference>
<comment type="caution">
    <text evidence="3">The sequence shown here is derived from an EMBL/GenBank/DDBJ whole genome shotgun (WGS) entry which is preliminary data.</text>
</comment>
<feature type="domain" description="Helicase HerA central" evidence="2">
    <location>
        <begin position="393"/>
        <end position="450"/>
    </location>
</feature>
<dbReference type="AlphaFoldDB" id="A0A419DE00"/>
<feature type="transmembrane region" description="Helical" evidence="1">
    <location>
        <begin position="61"/>
        <end position="77"/>
    </location>
</feature>
<dbReference type="InterPro" id="IPR027417">
    <property type="entry name" value="P-loop_NTPase"/>
</dbReference>
<keyword evidence="1" id="KW-1133">Transmembrane helix</keyword>
<dbReference type="Pfam" id="PF01935">
    <property type="entry name" value="DUF87"/>
    <property type="match status" value="1"/>
</dbReference>
<feature type="transmembrane region" description="Helical" evidence="1">
    <location>
        <begin position="152"/>
        <end position="171"/>
    </location>
</feature>
<feature type="transmembrane region" description="Helical" evidence="1">
    <location>
        <begin position="83"/>
        <end position="104"/>
    </location>
</feature>
<dbReference type="Proteomes" id="UP000285655">
    <property type="component" value="Unassembled WGS sequence"/>
</dbReference>
<sequence length="664" mass="73928">MTRRRRLILLGLSLILLVIVGRVVTGDFEFILHQFWFTAGLFLLILLSLIDQPHFSKDANIFVNGTTGWISLLLVGGQNRDGVWWLFFIWATYLIISSYILMWIRSRELVSERPIVQGVSRVNRQIGRPEALFSAFFIWGIVQQFTTQSTQFNALLMFWVVFMILNLPAVANAIESIFSDEEAVLHTKAGLLLHVISPRVAEVALSSELSNDLVGKSVNIMTSDNKIAGKAILIDDRTIAGRRIGRLAITSIEKAWTSIGQESSKGATIDLLDEISSTDETPISVVDVGSEIGRLVFNVHPNILLQEGDVLWVQMDSKNKAFYQVISGQVSQISLSEGNYAQNVKVSAGQLGIWDAERCRFEPISWVAPAGQLVRRASSVSTKDHKIPDGHVVVGKVPNSDFPIHINIDDAITHNAAIIGVTGSGKSYLAFHIIESIVARKIKVLILDMSRQHYLFMKELNPTPLRKETDVAEWLNSEALIGIHQYAIDDQGFPQVTSKFVEAAFKELSKTKLMPGVNEPAKLCIVFEEAHSLIPEWNQVAQPGDVQHVNRTARIILQGRKYGIGSLIITQRTANVTKTILNQCNTIFALQSFDQTGLEFLKNYMGEEYSHALSTLPARHLVLVGKASSSVRPILLCIKDYAKRWINEDSVDSGNNQRNGSAEF</sequence>
<evidence type="ECO:0000256" key="1">
    <source>
        <dbReference type="SAM" id="Phobius"/>
    </source>
</evidence>
<evidence type="ECO:0000313" key="3">
    <source>
        <dbReference type="EMBL" id="RJO61334.1"/>
    </source>
</evidence>
<feature type="transmembrane region" description="Helical" evidence="1">
    <location>
        <begin position="31"/>
        <end position="49"/>
    </location>
</feature>
<dbReference type="CDD" id="cd01127">
    <property type="entry name" value="TrwB_TraG_TraD_VirD4"/>
    <property type="match status" value="1"/>
</dbReference>
<dbReference type="PANTHER" id="PTHR42957:SF1">
    <property type="entry name" value="HELICASE MJ1565-RELATED"/>
    <property type="match status" value="1"/>
</dbReference>
<dbReference type="InterPro" id="IPR008571">
    <property type="entry name" value="HerA-like"/>
</dbReference>
<evidence type="ECO:0000313" key="4">
    <source>
        <dbReference type="Proteomes" id="UP000285655"/>
    </source>
</evidence>
<accession>A0A419DE00</accession>
<dbReference type="SUPFAM" id="SSF52540">
    <property type="entry name" value="P-loop containing nucleoside triphosphate hydrolases"/>
    <property type="match status" value="1"/>
</dbReference>
<evidence type="ECO:0000259" key="2">
    <source>
        <dbReference type="Pfam" id="PF01935"/>
    </source>
</evidence>
<keyword evidence="1" id="KW-0812">Transmembrane</keyword>
<name>A0A419DE00_9BACT</name>
<dbReference type="EMBL" id="QZJW01000021">
    <property type="protein sequence ID" value="RJO61334.1"/>
    <property type="molecule type" value="Genomic_DNA"/>
</dbReference>
<organism evidence="3 4">
    <name type="scientific">candidate division WS5 bacterium</name>
    <dbReference type="NCBI Taxonomy" id="2093353"/>
    <lineage>
        <taxon>Bacteria</taxon>
        <taxon>candidate division WS5</taxon>
    </lineage>
</organism>